<dbReference type="SUPFAM" id="SSF56672">
    <property type="entry name" value="DNA/RNA polymerases"/>
    <property type="match status" value="1"/>
</dbReference>
<dbReference type="Pfam" id="PF14223">
    <property type="entry name" value="Retrotran_gag_2"/>
    <property type="match status" value="1"/>
</dbReference>
<feature type="compositionally biased region" description="Polar residues" evidence="1">
    <location>
        <begin position="264"/>
        <end position="282"/>
    </location>
</feature>
<evidence type="ECO:0000313" key="3">
    <source>
        <dbReference type="EMBL" id="KAK1615877.1"/>
    </source>
</evidence>
<proteinExistence type="predicted"/>
<evidence type="ECO:0000256" key="1">
    <source>
        <dbReference type="SAM" id="MobiDB-lite"/>
    </source>
</evidence>
<feature type="compositionally biased region" description="Low complexity" evidence="1">
    <location>
        <begin position="297"/>
        <end position="311"/>
    </location>
</feature>
<dbReference type="InterPro" id="IPR013103">
    <property type="entry name" value="RVT_2"/>
</dbReference>
<feature type="compositionally biased region" description="Low complexity" evidence="1">
    <location>
        <begin position="1"/>
        <end position="22"/>
    </location>
</feature>
<accession>A0AAD8R7L9</accession>
<name>A0AAD8R7L9_LOLMU</name>
<feature type="domain" description="Reverse transcriptase Ty1/copia-type" evidence="2">
    <location>
        <begin position="593"/>
        <end position="836"/>
    </location>
</feature>
<evidence type="ECO:0000313" key="4">
    <source>
        <dbReference type="Proteomes" id="UP001231189"/>
    </source>
</evidence>
<gene>
    <name evidence="3" type="ORF">QYE76_021394</name>
</gene>
<dbReference type="EMBL" id="JAUUTY010000006">
    <property type="protein sequence ID" value="KAK1615877.1"/>
    <property type="molecule type" value="Genomic_DNA"/>
</dbReference>
<feature type="region of interest" description="Disordered" evidence="1">
    <location>
        <begin position="834"/>
        <end position="853"/>
    </location>
</feature>
<dbReference type="Pfam" id="PF07727">
    <property type="entry name" value="RVT_2"/>
    <property type="match status" value="1"/>
</dbReference>
<feature type="compositionally biased region" description="Polar residues" evidence="1">
    <location>
        <begin position="834"/>
        <end position="847"/>
    </location>
</feature>
<comment type="caution">
    <text evidence="3">The sequence shown here is derived from an EMBL/GenBank/DDBJ whole genome shotgun (WGS) entry which is preliminary data.</text>
</comment>
<sequence>MANFSPSSMSSVGSKSTTSKLSNPTLNFGGGSSSSSGGSSGPFNFAPMITIRLNPGNYLYWKAQVTTVLRSHLLTGFVDGTFPCPSDSVPNPQVATDAKAPPLMYNPEFTAWHQQDAAILSAIMSTSTEEIQGLILFASSSHDAWSTLEASFASQSTARSMQIRGALQKCKKLDTSVAAYYNKVKTLADTLMSIGQPLTTAEFTGYLMHGLNEDYDSLVQLVSARSLTDPMPLRDIYAQMLATEQRMDERKAEVNADMHMSANYAGSRTPPQGSKPSYQQNYRADPRQQGKPAYSKPGNYSSSPNTSYGGSSDRRAPTGGGNGTRPTCQICEKVGHVASCCFKRFNRNFLGAGNDGRYMEKQVAAFSVTTHHGSTSSFPVDPSWYADTGATDHLTNELDKLDMKEPYNGKDHVHTANGAGNHQGARLELLDDVPIAGDVNHKPDVNMHGEQLQLHAGQSADASDFVTPQRVRPCSPLASNPSSSGPSRLLRMESVTPVSTSTPALDPVTSSPILHAASLSPAPVHVPGGVTTRLQRGIRNPKQRTDGTIAWSTLRLAHTADLALTEPRDYREAMACPHWRDAMEAEFSALQANKTWRLVPPVPGVNIIDSKWVFKVKQKSDGSIERYKARLVAKGFKQRYGLDYEDTFCPVVKPTTIRLLLSMALTHGWHLRQLDIQNAFLHGVLEEEVFMRQPPGFEDGSQPHYLCHLDKALYGLKQAPRAWHARLSIVLGGLGFTSSTADTSLFILRRPDTTLYLLIYVDDIIVVSSSDVAIGRLIHQLRSSFALKDLGKLHYFLGIEVQSSDGGLLLTQRKYASELLRRAGLLKCGPSSTPMISSEKLSSTDGTPLSDEE</sequence>
<organism evidence="3 4">
    <name type="scientific">Lolium multiflorum</name>
    <name type="common">Italian ryegrass</name>
    <name type="synonym">Lolium perenne subsp. multiflorum</name>
    <dbReference type="NCBI Taxonomy" id="4521"/>
    <lineage>
        <taxon>Eukaryota</taxon>
        <taxon>Viridiplantae</taxon>
        <taxon>Streptophyta</taxon>
        <taxon>Embryophyta</taxon>
        <taxon>Tracheophyta</taxon>
        <taxon>Spermatophyta</taxon>
        <taxon>Magnoliopsida</taxon>
        <taxon>Liliopsida</taxon>
        <taxon>Poales</taxon>
        <taxon>Poaceae</taxon>
        <taxon>BOP clade</taxon>
        <taxon>Pooideae</taxon>
        <taxon>Poodae</taxon>
        <taxon>Poeae</taxon>
        <taxon>Poeae Chloroplast Group 2 (Poeae type)</taxon>
        <taxon>Loliodinae</taxon>
        <taxon>Loliinae</taxon>
        <taxon>Lolium</taxon>
    </lineage>
</organism>
<reference evidence="3" key="1">
    <citation type="submission" date="2023-07" db="EMBL/GenBank/DDBJ databases">
        <title>A chromosome-level genome assembly of Lolium multiflorum.</title>
        <authorList>
            <person name="Chen Y."/>
            <person name="Copetti D."/>
            <person name="Kolliker R."/>
            <person name="Studer B."/>
        </authorList>
    </citation>
    <scope>NUCLEOTIDE SEQUENCE</scope>
    <source>
        <strain evidence="3">02402/16</strain>
        <tissue evidence="3">Leaf</tissue>
    </source>
</reference>
<dbReference type="PANTHER" id="PTHR47481">
    <property type="match status" value="1"/>
</dbReference>
<dbReference type="Proteomes" id="UP001231189">
    <property type="component" value="Unassembled WGS sequence"/>
</dbReference>
<feature type="region of interest" description="Disordered" evidence="1">
    <location>
        <begin position="262"/>
        <end position="323"/>
    </location>
</feature>
<feature type="region of interest" description="Disordered" evidence="1">
    <location>
        <begin position="1"/>
        <end position="38"/>
    </location>
</feature>
<dbReference type="AlphaFoldDB" id="A0AAD8R7L9"/>
<protein>
    <recommendedName>
        <fullName evidence="2">Reverse transcriptase Ty1/copia-type domain-containing protein</fullName>
    </recommendedName>
</protein>
<keyword evidence="4" id="KW-1185">Reference proteome</keyword>
<evidence type="ECO:0000259" key="2">
    <source>
        <dbReference type="Pfam" id="PF07727"/>
    </source>
</evidence>
<dbReference type="InterPro" id="IPR043502">
    <property type="entry name" value="DNA/RNA_pol_sf"/>
</dbReference>
<dbReference type="PANTHER" id="PTHR47481:SF31">
    <property type="entry name" value="OS01G0873500 PROTEIN"/>
    <property type="match status" value="1"/>
</dbReference>